<protein>
    <recommendedName>
        <fullName evidence="5">DUF447 family protein</fullName>
    </recommendedName>
</protein>
<reference evidence="3 4" key="1">
    <citation type="submission" date="2018-06" db="EMBL/GenBank/DDBJ databases">
        <title>Genomic insight into two independent archaeal endosymbiosis events.</title>
        <authorList>
            <person name="Lind A.E."/>
            <person name="Lewis W.H."/>
            <person name="Spang A."/>
            <person name="Guy L."/>
            <person name="Embley M.T."/>
            <person name="Ettema T.J.G."/>
        </authorList>
    </citation>
    <scope>NUCLEOTIDE SEQUENCE [LARGE SCALE GENOMIC DNA]</scope>
    <source>
        <strain evidence="3">NOE</strain>
    </source>
</reference>
<evidence type="ECO:0000313" key="3">
    <source>
        <dbReference type="EMBL" id="RBQ24123.1"/>
    </source>
</evidence>
<comment type="caution">
    <text evidence="3">The sequence shown here is derived from an EMBL/GenBank/DDBJ whole genome shotgun (WGS) entry which is preliminary data.</text>
</comment>
<dbReference type="InterPro" id="IPR012349">
    <property type="entry name" value="Split_barrel_FMN-bd"/>
</dbReference>
<dbReference type="Pfam" id="PF04289">
    <property type="entry name" value="DUF447_N"/>
    <property type="match status" value="1"/>
</dbReference>
<proteinExistence type="predicted"/>
<dbReference type="InterPro" id="IPR007386">
    <property type="entry name" value="DUF447_N"/>
</dbReference>
<gene>
    <name evidence="3" type="ORF">ALNOE001_05100</name>
</gene>
<evidence type="ECO:0000259" key="2">
    <source>
        <dbReference type="Pfam" id="PF20766"/>
    </source>
</evidence>
<dbReference type="AlphaFoldDB" id="A0A366ME89"/>
<dbReference type="SUPFAM" id="SSF50475">
    <property type="entry name" value="FMN-binding split barrel"/>
    <property type="match status" value="1"/>
</dbReference>
<dbReference type="Gene3D" id="1.20.58.290">
    <property type="entry name" value="Hypothetical membrane protein ta0354_69_121"/>
    <property type="match status" value="1"/>
</dbReference>
<dbReference type="Proteomes" id="UP000253099">
    <property type="component" value="Unassembled WGS sequence"/>
</dbReference>
<evidence type="ECO:0000259" key="1">
    <source>
        <dbReference type="Pfam" id="PF04289"/>
    </source>
</evidence>
<feature type="domain" description="DUF447" evidence="2">
    <location>
        <begin position="163"/>
        <end position="217"/>
    </location>
</feature>
<accession>A0A366ME89</accession>
<dbReference type="EMBL" id="NIZT01000010">
    <property type="protein sequence ID" value="RBQ24123.1"/>
    <property type="molecule type" value="Genomic_DNA"/>
</dbReference>
<evidence type="ECO:0000313" key="4">
    <source>
        <dbReference type="Proteomes" id="UP000253099"/>
    </source>
</evidence>
<organism evidence="3 4">
    <name type="scientific">Candidatus Methanobinarius endosymbioticus</name>
    <dbReference type="NCBI Taxonomy" id="2006182"/>
    <lineage>
        <taxon>Archaea</taxon>
        <taxon>Methanobacteriati</taxon>
        <taxon>Methanobacteriota</taxon>
        <taxon>Methanomada group</taxon>
        <taxon>Methanobacteria</taxon>
        <taxon>Methanobacteriales</taxon>
        <taxon>Methanobacteriaceae</taxon>
        <taxon>Candidatus Methanobinarius</taxon>
    </lineage>
</organism>
<name>A0A366ME89_9EURY</name>
<feature type="domain" description="DUF447" evidence="1">
    <location>
        <begin position="16"/>
        <end position="130"/>
    </location>
</feature>
<dbReference type="InterPro" id="IPR049288">
    <property type="entry name" value="DUF447_C"/>
</dbReference>
<dbReference type="Pfam" id="PF20766">
    <property type="entry name" value="DUF447_C"/>
    <property type="match status" value="1"/>
</dbReference>
<dbReference type="Gene3D" id="2.30.110.10">
    <property type="entry name" value="Electron Transport, Fmn-binding Protein, Chain A"/>
    <property type="match status" value="1"/>
</dbReference>
<keyword evidence="4" id="KW-1185">Reference proteome</keyword>
<sequence length="228" mass="25668">MNIDLDDIGMEKGLQYEAIITTIDDKGSKNAAPIGIICKAKNKIMCRIFEGSTTLSNIVNQKEFIVNISSDPVLFTFSTVDNTPENLFEDSNFKISNFNKSTSNNFNYNIPYLKGVDAYFKCHVENIKDAVKKSDPVNKSEAKVIISEVEELMLCNKCAKAPNRGFYSLIESLVNFTRIDLVGDDQKDYFLGRFKESQRVINKVGSEKDKEAIKILGKTLNNKGYKTD</sequence>
<evidence type="ECO:0008006" key="5">
    <source>
        <dbReference type="Google" id="ProtNLM"/>
    </source>
</evidence>